<evidence type="ECO:0000256" key="1">
    <source>
        <dbReference type="ARBA" id="ARBA00004127"/>
    </source>
</evidence>
<reference evidence="6" key="2">
    <citation type="submission" date="2023-01" db="EMBL/GenBank/DDBJ databases">
        <title>Draft genome sequence of Sneathiella chinensis strain NBRC 103408.</title>
        <authorList>
            <person name="Sun Q."/>
            <person name="Mori K."/>
        </authorList>
    </citation>
    <scope>NUCLEOTIDE SEQUENCE</scope>
    <source>
        <strain evidence="6">NBRC 103408</strain>
    </source>
</reference>
<dbReference type="EMBL" id="BSNF01000010">
    <property type="protein sequence ID" value="GLQ07957.1"/>
    <property type="molecule type" value="Genomic_DNA"/>
</dbReference>
<dbReference type="Proteomes" id="UP001161409">
    <property type="component" value="Unassembled WGS sequence"/>
</dbReference>
<dbReference type="Pfam" id="PF06803">
    <property type="entry name" value="DUF1232"/>
    <property type="match status" value="1"/>
</dbReference>
<dbReference type="InterPro" id="IPR010652">
    <property type="entry name" value="DUF1232"/>
</dbReference>
<evidence type="ECO:0000256" key="3">
    <source>
        <dbReference type="ARBA" id="ARBA00022989"/>
    </source>
</evidence>
<comment type="subcellular location">
    <subcellularLocation>
        <location evidence="1">Endomembrane system</location>
        <topology evidence="1">Multi-pass membrane protein</topology>
    </subcellularLocation>
</comment>
<reference evidence="6" key="1">
    <citation type="journal article" date="2014" name="Int. J. Syst. Evol. Microbiol.">
        <title>Complete genome of a new Firmicutes species belonging to the dominant human colonic microbiota ('Ruminococcus bicirculans') reveals two chromosomes and a selective capacity to utilize plant glucans.</title>
        <authorList>
            <consortium name="NISC Comparative Sequencing Program"/>
            <person name="Wegmann U."/>
            <person name="Louis P."/>
            <person name="Goesmann A."/>
            <person name="Henrissat B."/>
            <person name="Duncan S.H."/>
            <person name="Flint H.J."/>
        </authorList>
    </citation>
    <scope>NUCLEOTIDE SEQUENCE</scope>
    <source>
        <strain evidence="6">NBRC 103408</strain>
    </source>
</reference>
<keyword evidence="7" id="KW-1185">Reference proteome</keyword>
<protein>
    <recommendedName>
        <fullName evidence="5">DUF1232 domain-containing protein</fullName>
    </recommendedName>
</protein>
<gene>
    <name evidence="6" type="ORF">GCM10007924_31790</name>
</gene>
<keyword evidence="2" id="KW-0812">Transmembrane</keyword>
<evidence type="ECO:0000256" key="2">
    <source>
        <dbReference type="ARBA" id="ARBA00022692"/>
    </source>
</evidence>
<comment type="caution">
    <text evidence="6">The sequence shown here is derived from an EMBL/GenBank/DDBJ whole genome shotgun (WGS) entry which is preliminary data.</text>
</comment>
<organism evidence="6 7">
    <name type="scientific">Sneathiella chinensis</name>
    <dbReference type="NCBI Taxonomy" id="349750"/>
    <lineage>
        <taxon>Bacteria</taxon>
        <taxon>Pseudomonadati</taxon>
        <taxon>Pseudomonadota</taxon>
        <taxon>Alphaproteobacteria</taxon>
        <taxon>Sneathiellales</taxon>
        <taxon>Sneathiellaceae</taxon>
        <taxon>Sneathiella</taxon>
    </lineage>
</organism>
<evidence type="ECO:0000256" key="4">
    <source>
        <dbReference type="ARBA" id="ARBA00023136"/>
    </source>
</evidence>
<evidence type="ECO:0000259" key="5">
    <source>
        <dbReference type="Pfam" id="PF06803"/>
    </source>
</evidence>
<accession>A0ABQ5U767</accession>
<evidence type="ECO:0000313" key="7">
    <source>
        <dbReference type="Proteomes" id="UP001161409"/>
    </source>
</evidence>
<evidence type="ECO:0000313" key="6">
    <source>
        <dbReference type="EMBL" id="GLQ07957.1"/>
    </source>
</evidence>
<proteinExistence type="predicted"/>
<sequence>MAAFDAEKMQQDKKLVMRDFAQKLRGNLGKIPFAEDVTASFYCAMDSKSPAFVKAVLFGALAYFILPTDVIPDFIAGLGFTDDASVLAAAMATVQKNIRDEHRDKARSFLNKEKETAGAD</sequence>
<keyword evidence="3" id="KW-1133">Transmembrane helix</keyword>
<feature type="domain" description="DUF1232" evidence="5">
    <location>
        <begin position="53"/>
        <end position="88"/>
    </location>
</feature>
<name>A0ABQ5U767_9PROT</name>
<keyword evidence="4" id="KW-0472">Membrane</keyword>
<dbReference type="InterPro" id="IPR016983">
    <property type="entry name" value="UCP031804"/>
</dbReference>
<dbReference type="PIRSF" id="PIRSF031804">
    <property type="entry name" value="UCP031804"/>
    <property type="match status" value="1"/>
</dbReference>